<reference evidence="1 2" key="1">
    <citation type="submission" date="2020-04" db="EMBL/GenBank/DDBJ databases">
        <title>Perkinsus olseni comparative genomics.</title>
        <authorList>
            <person name="Bogema D.R."/>
        </authorList>
    </citation>
    <scope>NUCLEOTIDE SEQUENCE [LARGE SCALE GENOMIC DNA]</scope>
    <source>
        <strain evidence="1">ATCC PRA-205</strain>
    </source>
</reference>
<dbReference type="Proteomes" id="UP000574390">
    <property type="component" value="Unassembled WGS sequence"/>
</dbReference>
<comment type="caution">
    <text evidence="1">The sequence shown here is derived from an EMBL/GenBank/DDBJ whole genome shotgun (WGS) entry which is preliminary data.</text>
</comment>
<accession>A0A7J6R493</accession>
<gene>
    <name evidence="1" type="ORF">FOZ62_000158</name>
</gene>
<sequence length="184" mass="20929">MKKFNETCGEKYGQIAEDAILLLLPKVTDELLYLNFLGKVSVLAIGQAPFPVGRFYLDGNQEVTFRGEGGPESTITLGERGMKTVVTLRPEMITDANDRLINELARDALRNVSIFRKPWRAFLGEYGRLFNNGTMPDSGSFMEFSWREEDDTWVTKVDRDERRLVRMPARPATSKRVRPVPLPS</sequence>
<evidence type="ECO:0000313" key="2">
    <source>
        <dbReference type="Proteomes" id="UP000574390"/>
    </source>
</evidence>
<dbReference type="AlphaFoldDB" id="A0A7J6R493"/>
<evidence type="ECO:0000313" key="1">
    <source>
        <dbReference type="EMBL" id="KAF4715427.1"/>
    </source>
</evidence>
<name>A0A7J6R493_PEROL</name>
<organism evidence="1 2">
    <name type="scientific">Perkinsus olseni</name>
    <name type="common">Perkinsus atlanticus</name>
    <dbReference type="NCBI Taxonomy" id="32597"/>
    <lineage>
        <taxon>Eukaryota</taxon>
        <taxon>Sar</taxon>
        <taxon>Alveolata</taxon>
        <taxon>Perkinsozoa</taxon>
        <taxon>Perkinsea</taxon>
        <taxon>Perkinsida</taxon>
        <taxon>Perkinsidae</taxon>
        <taxon>Perkinsus</taxon>
    </lineage>
</organism>
<proteinExistence type="predicted"/>
<protein>
    <submittedName>
        <fullName evidence="1">Uncharacterized protein</fullName>
    </submittedName>
</protein>
<dbReference type="EMBL" id="JABANM010024903">
    <property type="protein sequence ID" value="KAF4715427.1"/>
    <property type="molecule type" value="Genomic_DNA"/>
</dbReference>